<dbReference type="AlphaFoldDB" id="A0AA36F520"/>
<sequence>MTAAAEKTICFARKKNQDWFDENEETVSRPIEAKLRGINENTCKHQWNASEDLQKLRTSVGRGNAKLCGPTRLALLLCHNRGDLQAHKVISGWPEEHSWLYDNRHPGNPRSLEVPFREPTYSTTTHTFLTISSKTPHCSPSATGCPCRPGSMSSTRYSSAAMFNEIPLDSPSINIRYRLDGRLFNLSRLHSKTRTSTISVCKMQYADDNATPSQTADGLQRTDNRMTRYSDEL</sequence>
<organism evidence="2 3">
    <name type="scientific">Octopus vulgaris</name>
    <name type="common">Common octopus</name>
    <dbReference type="NCBI Taxonomy" id="6645"/>
    <lineage>
        <taxon>Eukaryota</taxon>
        <taxon>Metazoa</taxon>
        <taxon>Spiralia</taxon>
        <taxon>Lophotrochozoa</taxon>
        <taxon>Mollusca</taxon>
        <taxon>Cephalopoda</taxon>
        <taxon>Coleoidea</taxon>
        <taxon>Octopodiformes</taxon>
        <taxon>Octopoda</taxon>
        <taxon>Incirrata</taxon>
        <taxon>Octopodidae</taxon>
        <taxon>Octopus</taxon>
    </lineage>
</organism>
<evidence type="ECO:0000313" key="2">
    <source>
        <dbReference type="EMBL" id="CAI9722678.1"/>
    </source>
</evidence>
<dbReference type="EMBL" id="OX597818">
    <property type="protein sequence ID" value="CAI9722678.1"/>
    <property type="molecule type" value="Genomic_DNA"/>
</dbReference>
<feature type="compositionally biased region" description="Basic and acidic residues" evidence="1">
    <location>
        <begin position="220"/>
        <end position="233"/>
    </location>
</feature>
<dbReference type="Proteomes" id="UP001162480">
    <property type="component" value="Chromosome 5"/>
</dbReference>
<evidence type="ECO:0000256" key="1">
    <source>
        <dbReference type="SAM" id="MobiDB-lite"/>
    </source>
</evidence>
<accession>A0AA36F520</accession>
<feature type="region of interest" description="Disordered" evidence="1">
    <location>
        <begin position="209"/>
        <end position="233"/>
    </location>
</feature>
<protein>
    <submittedName>
        <fullName evidence="2">Uncharacterized protein</fullName>
    </submittedName>
</protein>
<evidence type="ECO:0000313" key="3">
    <source>
        <dbReference type="Proteomes" id="UP001162480"/>
    </source>
</evidence>
<gene>
    <name evidence="2" type="ORF">OCTVUL_1B016180</name>
</gene>
<name>A0AA36F520_OCTVU</name>
<keyword evidence="3" id="KW-1185">Reference proteome</keyword>
<proteinExistence type="predicted"/>
<reference evidence="2" key="1">
    <citation type="submission" date="2023-08" db="EMBL/GenBank/DDBJ databases">
        <authorList>
            <person name="Alioto T."/>
            <person name="Alioto T."/>
            <person name="Gomez Garrido J."/>
        </authorList>
    </citation>
    <scope>NUCLEOTIDE SEQUENCE</scope>
</reference>